<dbReference type="Proteomes" id="UP001595803">
    <property type="component" value="Unassembled WGS sequence"/>
</dbReference>
<accession>A0ABV7ZDH8</accession>
<dbReference type="RefSeq" id="WP_322472205.1">
    <property type="nucleotide sequence ID" value="NZ_JBHRZG010000024.1"/>
</dbReference>
<sequence>MGWLTATAALLAPPAPPSCHLQVIPDYTLVVAYRAVLRPSPACAWNTVLRVRKSSTLNVVRDGAPYQPIQPERGAWEVASAAHPVTRPVPNAELWTLLRPPWRWEWFDENAPNTVTGTPGRWRPAEVLRAAP</sequence>
<evidence type="ECO:0000313" key="2">
    <source>
        <dbReference type="Proteomes" id="UP001595803"/>
    </source>
</evidence>
<keyword evidence="2" id="KW-1185">Reference proteome</keyword>
<evidence type="ECO:0000313" key="1">
    <source>
        <dbReference type="EMBL" id="MFC3834810.1"/>
    </source>
</evidence>
<comment type="caution">
    <text evidence="1">The sequence shown here is derived from an EMBL/GenBank/DDBJ whole genome shotgun (WGS) entry which is preliminary data.</text>
</comment>
<gene>
    <name evidence="1" type="ORF">ACFOSB_18280</name>
</gene>
<reference evidence="2" key="1">
    <citation type="journal article" date="2019" name="Int. J. Syst. Evol. Microbiol.">
        <title>The Global Catalogue of Microorganisms (GCM) 10K type strain sequencing project: providing services to taxonomists for standard genome sequencing and annotation.</title>
        <authorList>
            <consortium name="The Broad Institute Genomics Platform"/>
            <consortium name="The Broad Institute Genome Sequencing Center for Infectious Disease"/>
            <person name="Wu L."/>
            <person name="Ma J."/>
        </authorList>
    </citation>
    <scope>NUCLEOTIDE SEQUENCE [LARGE SCALE GENOMIC DNA]</scope>
    <source>
        <strain evidence="2">CCTCC AB 2017081</strain>
    </source>
</reference>
<proteinExistence type="predicted"/>
<name>A0ABV7ZDH8_9DEIO</name>
<dbReference type="EMBL" id="JBHRZG010000024">
    <property type="protein sequence ID" value="MFC3834810.1"/>
    <property type="molecule type" value="Genomic_DNA"/>
</dbReference>
<organism evidence="1 2">
    <name type="scientific">Deinococcus rufus</name>
    <dbReference type="NCBI Taxonomy" id="2136097"/>
    <lineage>
        <taxon>Bacteria</taxon>
        <taxon>Thermotogati</taxon>
        <taxon>Deinococcota</taxon>
        <taxon>Deinococci</taxon>
        <taxon>Deinococcales</taxon>
        <taxon>Deinococcaceae</taxon>
        <taxon>Deinococcus</taxon>
    </lineage>
</organism>
<protein>
    <submittedName>
        <fullName evidence="1">Uncharacterized protein</fullName>
    </submittedName>
</protein>